<keyword evidence="3" id="KW-1185">Reference proteome</keyword>
<dbReference type="Gene3D" id="3.60.15.10">
    <property type="entry name" value="Ribonuclease Z/Hydroxyacylglutathione hydrolase-like"/>
    <property type="match status" value="1"/>
</dbReference>
<keyword evidence="2" id="KW-0378">Hydrolase</keyword>
<sequence>MNKATYTVTFWGVRGSLPVPGSQTLHFGGNTPCIQIQIGSRLLIIDAGSGLYNLGQKLVANGSPLRGDILISHTHWDHIQGFPFFAPAFIPANRFILYGQSKLNRTFHDLMKRQMMPPHFPVPLHEMGAQIDFQEIDPGDVLDLGDEITIKTARTNHPDECLAFRIEHGGRSACYVTDTEHFHQVDPELTRLVAGADLVIYDSNYTDDEYAGRIGTPKIGWGHSTWQEGLKLVQAAGAKRLILFHHAIHRSDDELKQIEAMAQDILPNCTAAWEGMEITL</sequence>
<dbReference type="PANTHER" id="PTHR42663">
    <property type="entry name" value="HYDROLASE C777.06C-RELATED-RELATED"/>
    <property type="match status" value="1"/>
</dbReference>
<evidence type="ECO:0000313" key="3">
    <source>
        <dbReference type="Proteomes" id="UP000430670"/>
    </source>
</evidence>
<gene>
    <name evidence="2" type="ORF">GJ688_00175</name>
</gene>
<dbReference type="RefSeq" id="WP_155474521.1">
    <property type="nucleotide sequence ID" value="NZ_WNKU01000001.1"/>
</dbReference>
<dbReference type="CDD" id="cd07715">
    <property type="entry name" value="TaR3-like_MBL-fold"/>
    <property type="match status" value="1"/>
</dbReference>
<protein>
    <submittedName>
        <fullName evidence="2">MBL fold metallo-hydrolase</fullName>
    </submittedName>
</protein>
<proteinExistence type="predicted"/>
<dbReference type="Pfam" id="PF12706">
    <property type="entry name" value="Lactamase_B_2"/>
    <property type="match status" value="1"/>
</dbReference>
<dbReference type="OrthoDB" id="9800940at2"/>
<dbReference type="GO" id="GO:0016787">
    <property type="term" value="F:hydrolase activity"/>
    <property type="evidence" value="ECO:0007669"/>
    <property type="project" value="UniProtKB-KW"/>
</dbReference>
<accession>A0A6I3SG97</accession>
<comment type="caution">
    <text evidence="2">The sequence shown here is derived from an EMBL/GenBank/DDBJ whole genome shotgun (WGS) entry which is preliminary data.</text>
</comment>
<dbReference type="EMBL" id="WNKU01000001">
    <property type="protein sequence ID" value="MTV47391.1"/>
    <property type="molecule type" value="Genomic_DNA"/>
</dbReference>
<dbReference type="InterPro" id="IPR001279">
    <property type="entry name" value="Metallo-B-lactamas"/>
</dbReference>
<dbReference type="AlphaFoldDB" id="A0A6I3SG97"/>
<reference evidence="2 3" key="1">
    <citation type="submission" date="2019-11" db="EMBL/GenBank/DDBJ databases">
        <title>Whole-genome sequence of a the green, strictly anaerobic photosynthetic bacterium Heliobacillus mobilis DSM 6151.</title>
        <authorList>
            <person name="Kyndt J.A."/>
            <person name="Meyer T.E."/>
        </authorList>
    </citation>
    <scope>NUCLEOTIDE SEQUENCE [LARGE SCALE GENOMIC DNA]</scope>
    <source>
        <strain evidence="2 3">DSM 6151</strain>
    </source>
</reference>
<dbReference type="InterPro" id="IPR036866">
    <property type="entry name" value="RibonucZ/Hydroxyglut_hydro"/>
</dbReference>
<dbReference type="Proteomes" id="UP000430670">
    <property type="component" value="Unassembled WGS sequence"/>
</dbReference>
<feature type="domain" description="Metallo-beta-lactamase" evidence="1">
    <location>
        <begin position="30"/>
        <end position="223"/>
    </location>
</feature>
<evidence type="ECO:0000313" key="2">
    <source>
        <dbReference type="EMBL" id="MTV47391.1"/>
    </source>
</evidence>
<evidence type="ECO:0000259" key="1">
    <source>
        <dbReference type="SMART" id="SM00849"/>
    </source>
</evidence>
<dbReference type="SMART" id="SM00849">
    <property type="entry name" value="Lactamase_B"/>
    <property type="match status" value="1"/>
</dbReference>
<organism evidence="2 3">
    <name type="scientific">Heliobacterium mobile</name>
    <name type="common">Heliobacillus mobilis</name>
    <dbReference type="NCBI Taxonomy" id="28064"/>
    <lineage>
        <taxon>Bacteria</taxon>
        <taxon>Bacillati</taxon>
        <taxon>Bacillota</taxon>
        <taxon>Clostridia</taxon>
        <taxon>Eubacteriales</taxon>
        <taxon>Heliobacteriaceae</taxon>
        <taxon>Heliobacterium</taxon>
    </lineage>
</organism>
<dbReference type="SUPFAM" id="SSF56281">
    <property type="entry name" value="Metallo-hydrolase/oxidoreductase"/>
    <property type="match status" value="1"/>
</dbReference>
<name>A0A6I3SG97_HELMO</name>
<dbReference type="PANTHER" id="PTHR42663:SF4">
    <property type="entry name" value="SLL1036 PROTEIN"/>
    <property type="match status" value="1"/>
</dbReference>